<dbReference type="InterPro" id="IPR024185">
    <property type="entry name" value="FTHF_cligase-like_sf"/>
</dbReference>
<feature type="region of interest" description="Disordered" evidence="4">
    <location>
        <begin position="67"/>
        <end position="121"/>
    </location>
</feature>
<dbReference type="SUPFAM" id="SSF100950">
    <property type="entry name" value="NagB/RpiA/CoA transferase-like"/>
    <property type="match status" value="1"/>
</dbReference>
<evidence type="ECO:0000256" key="1">
    <source>
        <dbReference type="ARBA" id="ARBA00010638"/>
    </source>
</evidence>
<accession>A0A4Y8ZN33</accession>
<evidence type="ECO:0000256" key="3">
    <source>
        <dbReference type="ARBA" id="ARBA00022840"/>
    </source>
</evidence>
<dbReference type="GO" id="GO:0005524">
    <property type="term" value="F:ATP binding"/>
    <property type="evidence" value="ECO:0007669"/>
    <property type="project" value="UniProtKB-KW"/>
</dbReference>
<dbReference type="AlphaFoldDB" id="A0A4Y8ZN33"/>
<keyword evidence="3" id="KW-0067">ATP-binding</keyword>
<dbReference type="Proteomes" id="UP000298213">
    <property type="component" value="Unassembled WGS sequence"/>
</dbReference>
<dbReference type="EC" id="6.3.3.2" evidence="5"/>
<keyword evidence="2" id="KW-0547">Nucleotide-binding</keyword>
<sequence>MRSSASPNGWSASPRGLRPAAPVPTLHVDGYCPVRAFANIPEAIKTSSGAVPGRILVRSKWSPPDVLASEDIPANGHGGPVTSRPPRGSASRQRSRSCSRAAGKESRRNRSAADMNANPDKHALRAHALEERRRYARSLAPALRAELEARLAETVLPHLNGARIVGLYHPLKDEISPYPILERLGGGRRGALPWFLDRDARMLFREAPATEPSPWGVLQPPASAEALAPDTVIVPLVAADRRGTRIGHGKGHYDRALAHLREGGPVFTIGIAWEHQILDEPFDGDPWDVPLDALATPGEWIDCR</sequence>
<reference evidence="5 6" key="1">
    <citation type="submission" date="2019-03" db="EMBL/GenBank/DDBJ databases">
        <title>Genome sequence of Sphingomonas sp. 17J27-24.</title>
        <authorList>
            <person name="Kim M."/>
            <person name="Maeng S."/>
            <person name="Sathiyaraj S."/>
        </authorList>
    </citation>
    <scope>NUCLEOTIDE SEQUENCE [LARGE SCALE GENOMIC DNA]</scope>
    <source>
        <strain evidence="5 6">17J27-24</strain>
    </source>
</reference>
<comment type="similarity">
    <text evidence="1">Belongs to the 5-formyltetrahydrofolate cyclo-ligase family.</text>
</comment>
<dbReference type="OrthoDB" id="9801938at2"/>
<evidence type="ECO:0000256" key="2">
    <source>
        <dbReference type="ARBA" id="ARBA00022741"/>
    </source>
</evidence>
<dbReference type="Pfam" id="PF01812">
    <property type="entry name" value="5-FTHF_cyc-lig"/>
    <property type="match status" value="1"/>
</dbReference>
<protein>
    <submittedName>
        <fullName evidence="5">5-formyltetrahydrofolate cyclo-ligase</fullName>
        <ecNumber evidence="5">6.3.3.2</ecNumber>
    </submittedName>
</protein>
<dbReference type="EMBL" id="SPDV01000031">
    <property type="protein sequence ID" value="TFI57401.1"/>
    <property type="molecule type" value="Genomic_DNA"/>
</dbReference>
<dbReference type="InterPro" id="IPR037171">
    <property type="entry name" value="NagB/RpiA_transferase-like"/>
</dbReference>
<feature type="compositionally biased region" description="Low complexity" evidence="4">
    <location>
        <begin position="84"/>
        <end position="101"/>
    </location>
</feature>
<keyword evidence="5" id="KW-0436">Ligase</keyword>
<evidence type="ECO:0000256" key="4">
    <source>
        <dbReference type="SAM" id="MobiDB-lite"/>
    </source>
</evidence>
<dbReference type="NCBIfam" id="TIGR02727">
    <property type="entry name" value="MTHFS_bact"/>
    <property type="match status" value="1"/>
</dbReference>
<gene>
    <name evidence="5" type="ORF">E2493_15070</name>
</gene>
<dbReference type="PANTHER" id="PTHR23407:SF1">
    <property type="entry name" value="5-FORMYLTETRAHYDROFOLATE CYCLO-LIGASE"/>
    <property type="match status" value="1"/>
</dbReference>
<dbReference type="GO" id="GO:0030272">
    <property type="term" value="F:5-formyltetrahydrofolate cyclo-ligase activity"/>
    <property type="evidence" value="ECO:0007669"/>
    <property type="project" value="UniProtKB-EC"/>
</dbReference>
<evidence type="ECO:0000313" key="5">
    <source>
        <dbReference type="EMBL" id="TFI57401.1"/>
    </source>
</evidence>
<organism evidence="5 6">
    <name type="scientific">Sphingomonas parva</name>
    <dbReference type="NCBI Taxonomy" id="2555898"/>
    <lineage>
        <taxon>Bacteria</taxon>
        <taxon>Pseudomonadati</taxon>
        <taxon>Pseudomonadota</taxon>
        <taxon>Alphaproteobacteria</taxon>
        <taxon>Sphingomonadales</taxon>
        <taxon>Sphingomonadaceae</taxon>
        <taxon>Sphingomonas</taxon>
    </lineage>
</organism>
<proteinExistence type="inferred from homology"/>
<dbReference type="InterPro" id="IPR002698">
    <property type="entry name" value="FTHF_cligase"/>
</dbReference>
<name>A0A4Y8ZN33_9SPHN</name>
<comment type="caution">
    <text evidence="5">The sequence shown here is derived from an EMBL/GenBank/DDBJ whole genome shotgun (WGS) entry which is preliminary data.</text>
</comment>
<dbReference type="GO" id="GO:0009396">
    <property type="term" value="P:folic acid-containing compound biosynthetic process"/>
    <property type="evidence" value="ECO:0007669"/>
    <property type="project" value="TreeGrafter"/>
</dbReference>
<dbReference type="GO" id="GO:0035999">
    <property type="term" value="P:tetrahydrofolate interconversion"/>
    <property type="evidence" value="ECO:0007669"/>
    <property type="project" value="TreeGrafter"/>
</dbReference>
<keyword evidence="6" id="KW-1185">Reference proteome</keyword>
<dbReference type="PANTHER" id="PTHR23407">
    <property type="entry name" value="ATPASE INHIBITOR/5-FORMYLTETRAHYDROFOLATE CYCLO-LIGASE"/>
    <property type="match status" value="1"/>
</dbReference>
<evidence type="ECO:0000313" key="6">
    <source>
        <dbReference type="Proteomes" id="UP000298213"/>
    </source>
</evidence>
<dbReference type="Gene3D" id="3.40.50.10420">
    <property type="entry name" value="NagB/RpiA/CoA transferase-like"/>
    <property type="match status" value="1"/>
</dbReference>